<dbReference type="PANTHER" id="PTHR43566:SF1">
    <property type="entry name" value="AAA+ ATPASE DOMAIN-CONTAINING PROTEIN"/>
    <property type="match status" value="1"/>
</dbReference>
<feature type="domain" description="AAA+ ATPase" evidence="1">
    <location>
        <begin position="14"/>
        <end position="134"/>
    </location>
</feature>
<dbReference type="InterPro" id="IPR025420">
    <property type="entry name" value="DUF4143"/>
</dbReference>
<dbReference type="InterPro" id="IPR041682">
    <property type="entry name" value="AAA_14"/>
</dbReference>
<dbReference type="Gene3D" id="3.40.50.300">
    <property type="entry name" value="P-loop containing nucleotide triphosphate hydrolases"/>
    <property type="match status" value="1"/>
</dbReference>
<dbReference type="Proteomes" id="UP000230159">
    <property type="component" value="Unassembled WGS sequence"/>
</dbReference>
<reference evidence="2 3" key="1">
    <citation type="submission" date="2017-09" db="EMBL/GenBank/DDBJ databases">
        <title>Depth-based differentiation of microbial function through sediment-hosted aquifers and enrichment of novel symbionts in the deep terrestrial subsurface.</title>
        <authorList>
            <person name="Probst A.J."/>
            <person name="Ladd B."/>
            <person name="Jarett J.K."/>
            <person name="Geller-Mcgrath D.E."/>
            <person name="Sieber C.M."/>
            <person name="Emerson J.B."/>
            <person name="Anantharaman K."/>
            <person name="Thomas B.C."/>
            <person name="Malmstrom R."/>
            <person name="Stieglmeier M."/>
            <person name="Klingl A."/>
            <person name="Woyke T."/>
            <person name="Ryan C.M."/>
            <person name="Banfield J.F."/>
        </authorList>
    </citation>
    <scope>NUCLEOTIDE SEQUENCE [LARGE SCALE GENOMIC DNA]</scope>
    <source>
        <strain evidence="2">CG22_combo_CG10-13_8_21_14_all_39_9</strain>
    </source>
</reference>
<comment type="caution">
    <text evidence="2">The sequence shown here is derived from an EMBL/GenBank/DDBJ whole genome shotgun (WGS) entry which is preliminary data.</text>
</comment>
<organism evidence="2 3">
    <name type="scientific">Candidatus Kuenenbacteria bacterium CG22_combo_CG10-13_8_21_14_all_39_9</name>
    <dbReference type="NCBI Taxonomy" id="1974621"/>
    <lineage>
        <taxon>Bacteria</taxon>
        <taxon>Candidatus Kueneniibacteriota</taxon>
    </lineage>
</organism>
<dbReference type="PANTHER" id="PTHR43566">
    <property type="entry name" value="CONSERVED PROTEIN"/>
    <property type="match status" value="1"/>
</dbReference>
<proteinExistence type="predicted"/>
<dbReference type="InterPro" id="IPR027417">
    <property type="entry name" value="P-loop_NTPase"/>
</dbReference>
<protein>
    <submittedName>
        <fullName evidence="2">AAA family ATPase</fullName>
    </submittedName>
</protein>
<evidence type="ECO:0000259" key="1">
    <source>
        <dbReference type="SMART" id="SM00382"/>
    </source>
</evidence>
<dbReference type="Pfam" id="PF13635">
    <property type="entry name" value="DUF4143"/>
    <property type="match status" value="1"/>
</dbReference>
<dbReference type="AlphaFoldDB" id="A0A2H0CZR1"/>
<dbReference type="Pfam" id="PF13173">
    <property type="entry name" value="AAA_14"/>
    <property type="match status" value="1"/>
</dbReference>
<accession>A0A2H0CZR1</accession>
<evidence type="ECO:0000313" key="2">
    <source>
        <dbReference type="EMBL" id="PIP75407.1"/>
    </source>
</evidence>
<dbReference type="SUPFAM" id="SSF52540">
    <property type="entry name" value="P-loop containing nucleoside triphosphate hydrolases"/>
    <property type="match status" value="1"/>
</dbReference>
<dbReference type="SMART" id="SM00382">
    <property type="entry name" value="AAA"/>
    <property type="match status" value="1"/>
</dbReference>
<sequence>MLKRFYNFNRLIKKQKVLVVYGPRRVGKTTLLNEFLKNTKLKYKLDSGDNMKIQQILSSQDFKQIKEYAEGYNLIAIDEAQQIPNIGLGLKILVDQMPNLTVIVTGSSSFDLSQKIGEPLTGRKKTIILFPLAQMELRDKFNKYELKERLEDFLIFGSYPEVITAKSRQGKIEVLEELVNSYLLKDVLTLDKIKSSQQLLNLLKLIAFQVGSQVSLSELASQVKLDVKTVDRYLDILEKSFVIKRLGGFSRNLRQEVISKAKYYFLDNGVRNALISQFNKLNDRNDTGALFENFMFAEKLKANAYKNKGVAIYFWRTYAGQEIDLIEEGQGNLSGYEFKWSAKIKTKSPKDWFKNYPQAKYKIVHQENYLDFVL</sequence>
<name>A0A2H0CZR1_9BACT</name>
<gene>
    <name evidence="2" type="ORF">COW86_03945</name>
</gene>
<dbReference type="InterPro" id="IPR003593">
    <property type="entry name" value="AAA+_ATPase"/>
</dbReference>
<dbReference type="EMBL" id="PCTN01000169">
    <property type="protein sequence ID" value="PIP75407.1"/>
    <property type="molecule type" value="Genomic_DNA"/>
</dbReference>
<evidence type="ECO:0000313" key="3">
    <source>
        <dbReference type="Proteomes" id="UP000230159"/>
    </source>
</evidence>